<proteinExistence type="predicted"/>
<keyword evidence="2" id="KW-1185">Reference proteome</keyword>
<organism evidence="1 2">
    <name type="scientific">Neurospora intermedia</name>
    <dbReference type="NCBI Taxonomy" id="5142"/>
    <lineage>
        <taxon>Eukaryota</taxon>
        <taxon>Fungi</taxon>
        <taxon>Dikarya</taxon>
        <taxon>Ascomycota</taxon>
        <taxon>Pezizomycotina</taxon>
        <taxon>Sordariomycetes</taxon>
        <taxon>Sordariomycetidae</taxon>
        <taxon>Sordariales</taxon>
        <taxon>Sordariaceae</taxon>
        <taxon>Neurospora</taxon>
    </lineage>
</organism>
<comment type="caution">
    <text evidence="1">The sequence shown here is derived from an EMBL/GenBank/DDBJ whole genome shotgun (WGS) entry which is preliminary data.</text>
</comment>
<gene>
    <name evidence="1" type="ORF">QR685DRAFT_510215</name>
</gene>
<evidence type="ECO:0000313" key="1">
    <source>
        <dbReference type="EMBL" id="KAL0474559.1"/>
    </source>
</evidence>
<dbReference type="EMBL" id="JAVLET010000001">
    <property type="protein sequence ID" value="KAL0474559.1"/>
    <property type="molecule type" value="Genomic_DNA"/>
</dbReference>
<name>A0ABR3DPJ0_NEUIN</name>
<sequence>MPKHWILRVDGLRRSKKDYPYIPSQRGDSLRITLEFERSQKDCILSVSSCNNFRSRPAIESFFLLGRRNYCQSLNSMFEASQQDIRTEVRWAGVVSQGLSHKHMTAVHKRGAFLCGGV</sequence>
<dbReference type="Proteomes" id="UP001451303">
    <property type="component" value="Unassembled WGS sequence"/>
</dbReference>
<evidence type="ECO:0000313" key="2">
    <source>
        <dbReference type="Proteomes" id="UP001451303"/>
    </source>
</evidence>
<accession>A0ABR3DPJ0</accession>
<protein>
    <submittedName>
        <fullName evidence="1">Uncharacterized protein</fullName>
    </submittedName>
</protein>
<reference evidence="1 2" key="1">
    <citation type="submission" date="2023-09" db="EMBL/GenBank/DDBJ databases">
        <title>Multi-omics analysis of a traditional fermented food reveals byproduct-associated fungal strains for waste-to-food upcycling.</title>
        <authorList>
            <consortium name="Lawrence Berkeley National Laboratory"/>
            <person name="Rekdal V.M."/>
            <person name="Villalobos-Escobedo J.M."/>
            <person name="Rodriguez-Valeron N."/>
            <person name="Garcia M.O."/>
            <person name="Vasquez D.P."/>
            <person name="Damayanti I."/>
            <person name="Sorensen P.M."/>
            <person name="Baidoo E.E."/>
            <person name="De Carvalho A.C."/>
            <person name="Riley R."/>
            <person name="Lipzen A."/>
            <person name="He G."/>
            <person name="Yan M."/>
            <person name="Haridas S."/>
            <person name="Daum C."/>
            <person name="Yoshinaga Y."/>
            <person name="Ng V."/>
            <person name="Grigoriev I.V."/>
            <person name="Munk R."/>
            <person name="Nuraida L."/>
            <person name="Wijaya C.H."/>
            <person name="Morales P.-C."/>
            <person name="Keasling J.D."/>
        </authorList>
    </citation>
    <scope>NUCLEOTIDE SEQUENCE [LARGE SCALE GENOMIC DNA]</scope>
    <source>
        <strain evidence="1 2">FGSC 2613</strain>
    </source>
</reference>